<dbReference type="InterPro" id="IPR035906">
    <property type="entry name" value="MetI-like_sf"/>
</dbReference>
<dbReference type="Pfam" id="PF19300">
    <property type="entry name" value="BPD_transp_1_N"/>
    <property type="match status" value="1"/>
</dbReference>
<keyword evidence="6 7" id="KW-0472">Membrane</keyword>
<feature type="domain" description="ABC transmembrane type-1" evidence="8">
    <location>
        <begin position="95"/>
        <end position="304"/>
    </location>
</feature>
<keyword evidence="10" id="KW-1185">Reference proteome</keyword>
<evidence type="ECO:0000256" key="7">
    <source>
        <dbReference type="RuleBase" id="RU363032"/>
    </source>
</evidence>
<evidence type="ECO:0000256" key="5">
    <source>
        <dbReference type="ARBA" id="ARBA00022989"/>
    </source>
</evidence>
<gene>
    <name evidence="9" type="ORF">ACFQ1E_09235</name>
</gene>
<keyword evidence="3" id="KW-1003">Cell membrane</keyword>
<evidence type="ECO:0000256" key="3">
    <source>
        <dbReference type="ARBA" id="ARBA00022475"/>
    </source>
</evidence>
<feature type="transmembrane region" description="Helical" evidence="7">
    <location>
        <begin position="281"/>
        <end position="307"/>
    </location>
</feature>
<dbReference type="Pfam" id="PF00528">
    <property type="entry name" value="BPD_transp_1"/>
    <property type="match status" value="1"/>
</dbReference>
<accession>A0ABW3H8P4</accession>
<reference evidence="10" key="1">
    <citation type="journal article" date="2019" name="Int. J. Syst. Evol. Microbiol.">
        <title>The Global Catalogue of Microorganisms (GCM) 10K type strain sequencing project: providing services to taxonomists for standard genome sequencing and annotation.</title>
        <authorList>
            <consortium name="The Broad Institute Genomics Platform"/>
            <consortium name="The Broad Institute Genome Sequencing Center for Infectious Disease"/>
            <person name="Wu L."/>
            <person name="Ma J."/>
        </authorList>
    </citation>
    <scope>NUCLEOTIDE SEQUENCE [LARGE SCALE GENOMIC DNA]</scope>
    <source>
        <strain evidence="10">CCUG 62982</strain>
    </source>
</reference>
<comment type="similarity">
    <text evidence="7">Belongs to the binding-protein-dependent transport system permease family.</text>
</comment>
<evidence type="ECO:0000256" key="1">
    <source>
        <dbReference type="ARBA" id="ARBA00004651"/>
    </source>
</evidence>
<feature type="transmembrane region" description="Helical" evidence="7">
    <location>
        <begin position="99"/>
        <end position="122"/>
    </location>
</feature>
<sequence>MLGYALRRVAASVPVAFCVALFVFALLYLAPGDPAALMAGDAASPADIEKLRAALGLDRPFLTRFVEWLWRILHGDLGTSVFTGIPVATLIGQRVLATFSLMIVALLIASGIGVPMGALAAYRPGGAADRAVMVGGVLGFSVPVFVTGYLLSYIFAYRLGWFAVQGFVSPFADFGGFLRTILLPAASLAGAYAALIARITRATMLDVLAQDHVRTARAKGLGEARVVIVHGLSNAAAPILTVMGMGAAVLLGGAVVTETVFGIPGLGRLTVDAVLRRDYPVIQGVTLFLAFIFVAVNLGVDLLCAAIDPRVRQ</sequence>
<dbReference type="PANTHER" id="PTHR43163:SF6">
    <property type="entry name" value="DIPEPTIDE TRANSPORT SYSTEM PERMEASE PROTEIN DPPB-RELATED"/>
    <property type="match status" value="1"/>
</dbReference>
<evidence type="ECO:0000256" key="6">
    <source>
        <dbReference type="ARBA" id="ARBA00023136"/>
    </source>
</evidence>
<dbReference type="InterPro" id="IPR045621">
    <property type="entry name" value="BPD_transp_1_N"/>
</dbReference>
<dbReference type="RefSeq" id="WP_264943886.1">
    <property type="nucleotide sequence ID" value="NZ_JAPDRA010000003.1"/>
</dbReference>
<proteinExistence type="inferred from homology"/>
<feature type="transmembrane region" description="Helical" evidence="7">
    <location>
        <begin position="176"/>
        <end position="195"/>
    </location>
</feature>
<evidence type="ECO:0000256" key="4">
    <source>
        <dbReference type="ARBA" id="ARBA00022692"/>
    </source>
</evidence>
<dbReference type="SUPFAM" id="SSF161098">
    <property type="entry name" value="MetI-like"/>
    <property type="match status" value="1"/>
</dbReference>
<evidence type="ECO:0000313" key="10">
    <source>
        <dbReference type="Proteomes" id="UP001596977"/>
    </source>
</evidence>
<evidence type="ECO:0000259" key="8">
    <source>
        <dbReference type="PROSITE" id="PS50928"/>
    </source>
</evidence>
<feature type="transmembrane region" description="Helical" evidence="7">
    <location>
        <begin position="235"/>
        <end position="261"/>
    </location>
</feature>
<evidence type="ECO:0000256" key="2">
    <source>
        <dbReference type="ARBA" id="ARBA00022448"/>
    </source>
</evidence>
<protein>
    <submittedName>
        <fullName evidence="9">ABC transporter permease</fullName>
    </submittedName>
</protein>
<dbReference type="PROSITE" id="PS50928">
    <property type="entry name" value="ABC_TM1"/>
    <property type="match status" value="1"/>
</dbReference>
<dbReference type="Gene3D" id="1.10.3720.10">
    <property type="entry name" value="MetI-like"/>
    <property type="match status" value="1"/>
</dbReference>
<feature type="transmembrane region" description="Helical" evidence="7">
    <location>
        <begin position="9"/>
        <end position="30"/>
    </location>
</feature>
<comment type="subcellular location">
    <subcellularLocation>
        <location evidence="1 7">Cell membrane</location>
        <topology evidence="1 7">Multi-pass membrane protein</topology>
    </subcellularLocation>
</comment>
<evidence type="ECO:0000313" key="9">
    <source>
        <dbReference type="EMBL" id="MFD0946518.1"/>
    </source>
</evidence>
<comment type="caution">
    <text evidence="9">The sequence shown here is derived from an EMBL/GenBank/DDBJ whole genome shotgun (WGS) entry which is preliminary data.</text>
</comment>
<dbReference type="Proteomes" id="UP001596977">
    <property type="component" value="Unassembled WGS sequence"/>
</dbReference>
<dbReference type="CDD" id="cd06261">
    <property type="entry name" value="TM_PBP2"/>
    <property type="match status" value="1"/>
</dbReference>
<name>A0ABW3H8P4_9SPHN</name>
<dbReference type="EMBL" id="JBHTJG010000003">
    <property type="protein sequence ID" value="MFD0946518.1"/>
    <property type="molecule type" value="Genomic_DNA"/>
</dbReference>
<feature type="transmembrane region" description="Helical" evidence="7">
    <location>
        <begin position="134"/>
        <end position="156"/>
    </location>
</feature>
<dbReference type="InterPro" id="IPR000515">
    <property type="entry name" value="MetI-like"/>
</dbReference>
<keyword evidence="2 7" id="KW-0813">Transport</keyword>
<dbReference type="PANTHER" id="PTHR43163">
    <property type="entry name" value="DIPEPTIDE TRANSPORT SYSTEM PERMEASE PROTEIN DPPB-RELATED"/>
    <property type="match status" value="1"/>
</dbReference>
<keyword evidence="5 7" id="KW-1133">Transmembrane helix</keyword>
<organism evidence="9 10">
    <name type="scientific">Sphingomonas canadensis</name>
    <dbReference type="NCBI Taxonomy" id="1219257"/>
    <lineage>
        <taxon>Bacteria</taxon>
        <taxon>Pseudomonadati</taxon>
        <taxon>Pseudomonadota</taxon>
        <taxon>Alphaproteobacteria</taxon>
        <taxon>Sphingomonadales</taxon>
        <taxon>Sphingomonadaceae</taxon>
        <taxon>Sphingomonas</taxon>
    </lineage>
</organism>
<keyword evidence="4 7" id="KW-0812">Transmembrane</keyword>